<dbReference type="InterPro" id="IPR028994">
    <property type="entry name" value="Integrin_alpha_N"/>
</dbReference>
<evidence type="ECO:0000256" key="1">
    <source>
        <dbReference type="ARBA" id="ARBA00008455"/>
    </source>
</evidence>
<dbReference type="InterPro" id="IPR000668">
    <property type="entry name" value="Peptidase_C1A_C"/>
</dbReference>
<dbReference type="SMART" id="SM00645">
    <property type="entry name" value="Pept_C1"/>
    <property type="match status" value="1"/>
</dbReference>
<evidence type="ECO:0000313" key="4">
    <source>
        <dbReference type="Proteomes" id="UP000028501"/>
    </source>
</evidence>
<dbReference type="InterPro" id="IPR013128">
    <property type="entry name" value="Peptidase_C1A"/>
</dbReference>
<dbReference type="InterPro" id="IPR038765">
    <property type="entry name" value="Papain-like_cys_pep_sf"/>
</dbReference>
<dbReference type="Proteomes" id="UP000028501">
    <property type="component" value="Chromosome"/>
</dbReference>
<keyword evidence="3" id="KW-0645">Protease</keyword>
<keyword evidence="3" id="KW-0378">Hydrolase</keyword>
<reference evidence="3 4" key="1">
    <citation type="submission" date="2013-07" db="EMBL/GenBank/DDBJ databases">
        <title>Genome of Archaeoglobus fulgidus.</title>
        <authorList>
            <person name="Fiebig A."/>
            <person name="Birkeland N.-K."/>
        </authorList>
    </citation>
    <scope>NUCLEOTIDE SEQUENCE [LARGE SCALE GENOMIC DNA]</scope>
    <source>
        <strain evidence="3 4">DSM 8774</strain>
    </source>
</reference>
<dbReference type="Gene3D" id="2.130.10.130">
    <property type="entry name" value="Integrin alpha, N-terminal"/>
    <property type="match status" value="1"/>
</dbReference>
<dbReference type="SUPFAM" id="SSF69318">
    <property type="entry name" value="Integrin alpha N-terminal domain"/>
    <property type="match status" value="1"/>
</dbReference>
<dbReference type="PANTHER" id="PTHR12411">
    <property type="entry name" value="CYSTEINE PROTEASE FAMILY C1-RELATED"/>
    <property type="match status" value="1"/>
</dbReference>
<dbReference type="Gene3D" id="2.60.40.10">
    <property type="entry name" value="Immunoglobulins"/>
    <property type="match status" value="3"/>
</dbReference>
<organism evidence="3 4">
    <name type="scientific">Archaeoglobus fulgidus DSM 8774</name>
    <dbReference type="NCBI Taxonomy" id="1344584"/>
    <lineage>
        <taxon>Archaea</taxon>
        <taxon>Methanobacteriati</taxon>
        <taxon>Methanobacteriota</taxon>
        <taxon>Archaeoglobi</taxon>
        <taxon>Archaeoglobales</taxon>
        <taxon>Archaeoglobaceae</taxon>
        <taxon>Archaeoglobus</taxon>
    </lineage>
</organism>
<dbReference type="PROSITE" id="PS00139">
    <property type="entry name" value="THIOL_PROTEASE_CYS"/>
    <property type="match status" value="1"/>
</dbReference>
<protein>
    <submittedName>
        <fullName evidence="3">Papain family cysteine protease/CARDB</fullName>
    </submittedName>
</protein>
<dbReference type="HOGENOM" id="CLU_284947_0_0_2"/>
<dbReference type="GO" id="GO:0006508">
    <property type="term" value="P:proteolysis"/>
    <property type="evidence" value="ECO:0007669"/>
    <property type="project" value="UniProtKB-KW"/>
</dbReference>
<dbReference type="EMBL" id="CP006577">
    <property type="protein sequence ID" value="AIG98937.1"/>
    <property type="molecule type" value="Genomic_DNA"/>
</dbReference>
<name>A0A075WGL1_ARCFL</name>
<proteinExistence type="inferred from homology"/>
<dbReference type="PRINTS" id="PR00705">
    <property type="entry name" value="PAPAIN"/>
</dbReference>
<dbReference type="InterPro" id="IPR000169">
    <property type="entry name" value="Pept_cys_AS"/>
</dbReference>
<dbReference type="GO" id="GO:0008234">
    <property type="term" value="F:cysteine-type peptidase activity"/>
    <property type="evidence" value="ECO:0007669"/>
    <property type="project" value="InterPro"/>
</dbReference>
<dbReference type="KEGG" id="afg:AFULGI_00022050"/>
<feature type="domain" description="Peptidase C1A papain C-terminal" evidence="2">
    <location>
        <begin position="594"/>
        <end position="815"/>
    </location>
</feature>
<accession>A0A075WGL1</accession>
<dbReference type="InterPro" id="IPR011635">
    <property type="entry name" value="CARDB"/>
</dbReference>
<dbReference type="Pfam" id="PF00112">
    <property type="entry name" value="Peptidase_C1"/>
    <property type="match status" value="1"/>
</dbReference>
<dbReference type="RefSeq" id="WP_048096158.1">
    <property type="nucleotide sequence ID" value="NZ_CP006577.1"/>
</dbReference>
<dbReference type="InterPro" id="IPR013783">
    <property type="entry name" value="Ig-like_fold"/>
</dbReference>
<evidence type="ECO:0000259" key="2">
    <source>
        <dbReference type="SMART" id="SM00645"/>
    </source>
</evidence>
<dbReference type="MEROPS" id="C01.095"/>
<dbReference type="AlphaFoldDB" id="A0A075WGL1"/>
<dbReference type="GeneID" id="24795688"/>
<sequence length="1088" mass="119069">MKNLLKALVICTLIFASVASAPASPVCQQEGEESWNSLQLYGFLVESNQPVKVGNKITYKFNLRNTGKEPVTIGFGGAYLKSSDGQIYRFHAKEVIEPSGALTVSSTFVAENTGQLSVSPGACISTSKGDICHDFSSCTFDVFFECPAGWSCMTAEEASGSYVRYSEEVCGYSVSGLAAMVKTPKYCFREIQSCPEGCECLTKSEAEKQKMDPCGKTFCGYENGQEKYCYRRGVPDFEVLSVEVERSEDCERLDYRESPVTFKVRNSGDGASPAAEGELYIDGTLLQTFSIPPLQPGEEEQFSFNFQVLCSREKDTIRVVADSQNTVFESAESNNVLEVELSCLPSSEGSDLTVVRIWNESYNNELRVYYEIKNTGYGYACSSQAGLFVDGELFAVDDVGPLAPKESREEAFYRRYSIESCTGNVFEVVADVDDSVLELDEGNNAFSVVWLCRDFVQQKPDLQVGAVWTEGTGNSDLTLHIPLQNFGKAESPQTEVVVYENGQQVATLQVSPISPGGIETYRLLHWSPQSSSTTITVCIDVQNDVDEEREDNNCASRILTFTSTCSDGVQNGDEEGIDCGGSCLPCNRCDMASLPSRFDWRDYVGLSAVRDQGSCGSCWAHSAVAALESALIVESGASSSIDLSEQHLLSCEQDCEVGIGDWCWASSGDCDGGWPHKALNFIINNGVPDESCFPYTATNGNCGSKCGDWEDRTEGAVYRGKVSSNVEALKRALICHGPLSVASENWEHALLLVGYDDLSTICTQKYGKSGCWILKNSWGVFSGFSHDVWHEYGYAYIPYSGFKYSDIKNGAYYVIPSDYTLHADFEMMDGLAAGDLDGDGMAEIVHADRGDLLQIFNIGGLQSSEQMDFEEGDRIATGDVDGDGSMDVIHADRGDEVSIHFQPPVGVVSSFYLDFEEGDDIAAGDVNGDGVDEIVHADRGDLIRVLGASGNQIASFQLNFEEGDRIAVGDVNGDGKDEIVHGDRGDWVRVYDMYGTKLSEFQLDFEQGDALQCGDLNGDGVDEIVHGDRDDWVRVYNMHGALLGEMRFNFEFGDGFAVADFNGDGKDDIIHGDRGDSFHVVKGERWFE</sequence>
<evidence type="ECO:0000313" key="3">
    <source>
        <dbReference type="EMBL" id="AIG98937.1"/>
    </source>
</evidence>
<dbReference type="InterPro" id="IPR039417">
    <property type="entry name" value="Peptidase_C1A_papain-like"/>
</dbReference>
<comment type="similarity">
    <text evidence="1">Belongs to the peptidase C1 family.</text>
</comment>
<gene>
    <name evidence="3" type="ORF">AFULGI_00022050</name>
</gene>
<dbReference type="Pfam" id="PF07705">
    <property type="entry name" value="CARDB"/>
    <property type="match status" value="3"/>
</dbReference>
<dbReference type="Gene3D" id="3.90.70.10">
    <property type="entry name" value="Cysteine proteinases"/>
    <property type="match status" value="1"/>
</dbReference>
<dbReference type="CDD" id="cd02248">
    <property type="entry name" value="Peptidase_C1A"/>
    <property type="match status" value="1"/>
</dbReference>
<dbReference type="SUPFAM" id="SSF54001">
    <property type="entry name" value="Cysteine proteinases"/>
    <property type="match status" value="1"/>
</dbReference>